<dbReference type="AlphaFoldDB" id="A0AAW1Q2F3"/>
<gene>
    <name evidence="17" type="ORF">WJX72_009570</name>
</gene>
<dbReference type="InterPro" id="IPR001208">
    <property type="entry name" value="MCM_dom"/>
</dbReference>
<evidence type="ECO:0000256" key="1">
    <source>
        <dbReference type="ARBA" id="ARBA00004123"/>
    </source>
</evidence>
<dbReference type="SMART" id="SM00350">
    <property type="entry name" value="MCM"/>
    <property type="match status" value="1"/>
</dbReference>
<dbReference type="GO" id="GO:0005524">
    <property type="term" value="F:ATP binding"/>
    <property type="evidence" value="ECO:0007669"/>
    <property type="project" value="UniProtKB-UniRule"/>
</dbReference>
<dbReference type="Gene3D" id="3.30.1640.10">
    <property type="entry name" value="mini-chromosome maintenance (MCM) complex, chain A, domain 1"/>
    <property type="match status" value="1"/>
</dbReference>
<feature type="region of interest" description="Disordered" evidence="15">
    <location>
        <begin position="701"/>
        <end position="768"/>
    </location>
</feature>
<dbReference type="Pfam" id="PF18263">
    <property type="entry name" value="WHD_MCM6"/>
    <property type="match status" value="1"/>
</dbReference>
<dbReference type="FunFam" id="3.40.50.300:FF:000115">
    <property type="entry name" value="DNA helicase"/>
    <property type="match status" value="1"/>
</dbReference>
<accession>A0AAW1Q2F3</accession>
<evidence type="ECO:0000256" key="2">
    <source>
        <dbReference type="ARBA" id="ARBA00008010"/>
    </source>
</evidence>
<feature type="domain" description="MCM C-terminal AAA(+) ATPase" evidence="16">
    <location>
        <begin position="360"/>
        <end position="566"/>
    </location>
</feature>
<keyword evidence="8 13" id="KW-0238">DNA-binding</keyword>
<dbReference type="GO" id="GO:1902969">
    <property type="term" value="P:mitotic DNA replication"/>
    <property type="evidence" value="ECO:0007669"/>
    <property type="project" value="TreeGrafter"/>
</dbReference>
<evidence type="ECO:0000256" key="3">
    <source>
        <dbReference type="ARBA" id="ARBA00022705"/>
    </source>
</evidence>
<dbReference type="Gene3D" id="3.40.50.300">
    <property type="entry name" value="P-loop containing nucleotide triphosphate hydrolases"/>
    <property type="match status" value="1"/>
</dbReference>
<dbReference type="GO" id="GO:0003697">
    <property type="term" value="F:single-stranded DNA binding"/>
    <property type="evidence" value="ECO:0007669"/>
    <property type="project" value="TreeGrafter"/>
</dbReference>
<dbReference type="PROSITE" id="PS00847">
    <property type="entry name" value="MCM_1"/>
    <property type="match status" value="1"/>
</dbReference>
<evidence type="ECO:0000256" key="8">
    <source>
        <dbReference type="ARBA" id="ARBA00023125"/>
    </source>
</evidence>
<comment type="similarity">
    <text evidence="2 13">Belongs to the MCM family.</text>
</comment>
<evidence type="ECO:0000256" key="14">
    <source>
        <dbReference type="RuleBase" id="RU368064"/>
    </source>
</evidence>
<dbReference type="EMBL" id="JALJOR010000007">
    <property type="protein sequence ID" value="KAK9814673.1"/>
    <property type="molecule type" value="Genomic_DNA"/>
</dbReference>
<dbReference type="PANTHER" id="PTHR11630">
    <property type="entry name" value="DNA REPLICATION LICENSING FACTOR MCM FAMILY MEMBER"/>
    <property type="match status" value="1"/>
</dbReference>
<dbReference type="GO" id="GO:1990518">
    <property type="term" value="F:single-stranded 3'-5' DNA helicase activity"/>
    <property type="evidence" value="ECO:0007669"/>
    <property type="project" value="TreeGrafter"/>
</dbReference>
<name>A0AAW1Q2F3_9CHLO</name>
<feature type="region of interest" description="Disordered" evidence="15">
    <location>
        <begin position="876"/>
        <end position="908"/>
    </location>
</feature>
<evidence type="ECO:0000256" key="4">
    <source>
        <dbReference type="ARBA" id="ARBA00022741"/>
    </source>
</evidence>
<comment type="function">
    <text evidence="12">Probable component of the MCM2-7 complex (MCM complex) that may function as a DNA helicase and which is essential to undergo a single round of replication initiation and elongation per cell cycle in eukaryotic cells.</text>
</comment>
<dbReference type="InterPro" id="IPR027417">
    <property type="entry name" value="P-loop_NTPase"/>
</dbReference>
<dbReference type="PROSITE" id="PS50051">
    <property type="entry name" value="MCM_2"/>
    <property type="match status" value="1"/>
</dbReference>
<dbReference type="Gene3D" id="2.20.28.10">
    <property type="match status" value="1"/>
</dbReference>
<comment type="subcellular location">
    <subcellularLocation>
        <location evidence="1 14">Nucleus</location>
    </subcellularLocation>
</comment>
<comment type="function">
    <text evidence="14">Acts as component of the MCM2-7 complex (MCM complex) which is the replicative helicase essential for 'once per cell cycle' DNA replication initiation and elongation in eukaryotic cells. The active ATPase sites in the MCM2-7 ring are formed through the interaction surfaces of two neighboring subunits such that a critical structure of a conserved arginine finger motif is provided in trans relative to the ATP-binding site of the Walker A box of the adjacent subunit. The six ATPase active sites, however, are likely to contribute differentially to the complex helicase activity.</text>
</comment>
<dbReference type="SUPFAM" id="SSF50249">
    <property type="entry name" value="Nucleic acid-binding proteins"/>
    <property type="match status" value="1"/>
</dbReference>
<keyword evidence="5 14" id="KW-0378">Hydrolase</keyword>
<reference evidence="17 18" key="1">
    <citation type="journal article" date="2024" name="Nat. Commun.">
        <title>Phylogenomics reveals the evolutionary origins of lichenization in chlorophyte algae.</title>
        <authorList>
            <person name="Puginier C."/>
            <person name="Libourel C."/>
            <person name="Otte J."/>
            <person name="Skaloud P."/>
            <person name="Haon M."/>
            <person name="Grisel S."/>
            <person name="Petersen M."/>
            <person name="Berrin J.G."/>
            <person name="Delaux P.M."/>
            <person name="Dal Grande F."/>
            <person name="Keller J."/>
        </authorList>
    </citation>
    <scope>NUCLEOTIDE SEQUENCE [LARGE SCALE GENOMIC DNA]</scope>
    <source>
        <strain evidence="17 18">SAG 2043</strain>
    </source>
</reference>
<comment type="catalytic activity">
    <reaction evidence="11 14">
        <text>ATP + H2O = ADP + phosphate + H(+)</text>
        <dbReference type="Rhea" id="RHEA:13065"/>
        <dbReference type="ChEBI" id="CHEBI:15377"/>
        <dbReference type="ChEBI" id="CHEBI:15378"/>
        <dbReference type="ChEBI" id="CHEBI:30616"/>
        <dbReference type="ChEBI" id="CHEBI:43474"/>
        <dbReference type="ChEBI" id="CHEBI:456216"/>
        <dbReference type="EC" id="3.6.4.12"/>
    </reaction>
</comment>
<dbReference type="GO" id="GO:0042555">
    <property type="term" value="C:MCM complex"/>
    <property type="evidence" value="ECO:0007669"/>
    <property type="project" value="UniProtKB-UniRule"/>
</dbReference>
<dbReference type="CDD" id="cd17757">
    <property type="entry name" value="MCM6"/>
    <property type="match status" value="1"/>
</dbReference>
<dbReference type="Gene3D" id="1.20.58.870">
    <property type="match status" value="1"/>
</dbReference>
<dbReference type="EC" id="3.6.4.12" evidence="14"/>
<dbReference type="GO" id="GO:0000727">
    <property type="term" value="P:double-strand break repair via break-induced replication"/>
    <property type="evidence" value="ECO:0007669"/>
    <property type="project" value="TreeGrafter"/>
</dbReference>
<keyword evidence="18" id="KW-1185">Reference proteome</keyword>
<dbReference type="GO" id="GO:0000347">
    <property type="term" value="C:THO complex"/>
    <property type="evidence" value="ECO:0007669"/>
    <property type="project" value="UniProtKB-ARBA"/>
</dbReference>
<dbReference type="Pfam" id="PF14551">
    <property type="entry name" value="MCM_N"/>
    <property type="match status" value="1"/>
</dbReference>
<evidence type="ECO:0000313" key="17">
    <source>
        <dbReference type="EMBL" id="KAK9814673.1"/>
    </source>
</evidence>
<dbReference type="SUPFAM" id="SSF52540">
    <property type="entry name" value="P-loop containing nucleoside triphosphate hydrolases"/>
    <property type="match status" value="1"/>
</dbReference>
<dbReference type="Pfam" id="PF17207">
    <property type="entry name" value="MCM_OB"/>
    <property type="match status" value="1"/>
</dbReference>
<dbReference type="InterPro" id="IPR008049">
    <property type="entry name" value="MCM6"/>
</dbReference>
<dbReference type="InterPro" id="IPR041562">
    <property type="entry name" value="MCM_lid"/>
</dbReference>
<keyword evidence="3 14" id="KW-0235">DNA replication</keyword>
<evidence type="ECO:0000256" key="6">
    <source>
        <dbReference type="ARBA" id="ARBA00022806"/>
    </source>
</evidence>
<dbReference type="PANTHER" id="PTHR11630:SF43">
    <property type="entry name" value="DNA REPLICATION LICENSING FACTOR MCM6"/>
    <property type="match status" value="1"/>
</dbReference>
<sequence>MASTLEDSQTDAYCEGIRDKFLEFLSTHIVADADDTVSQATQDAPSEAASVPYYETQLQLMVDADKTTLYVDFLHLADYDPELSASILENHHRLDPFLRKAVQNFVREHHVEFVEGDNGEKEFWLAFFNLDVVAHLRELKVGCIGKLTAFAGTVTRTSEVRPELFLATFRCLECQNLVRNVEQQFRYTQPLICKNPTCGNRKSWMLVREESTFVDWQRVKVQELSDEVPAGSLPRTIEVILRNDIVESARAGDKMVFTGNLIVVPDVSAIQAPGDRFELRSGGGAGTQNGGEGVSGLKYLGVRELTYKLCFLASTTQASDSKKGMVNIRTEEDMSSDEVLAGFQPAEQEEIMMMRRNPRIYADMASSIAPGVFGHGDVKRAVLLMLLGGVHKQTKEGINLRGDINVAIIGDPACAKSQILKYVATFLPRAVYTSGKSSSAAGLTASVVKEADSNEFCIEAGALMLADNGICCIDEFDKMDVKDQVAIHEAMEQQTISIAKAGIQATLNARTSILAAANPVGGRYDKSKPLKYNVALPPAILSRFDLMHVMLDEPEETVDYAVAAHIVSVHQRRDRAFHVPYTMQQMQRYIKYARSIKPMITPEAKTVLVESYKRLRTEDAAPGSASAYHITVRQLEALVRLSEAGARLHCKDKITPENVREARRLVKNSIIAIVPADAMLDDDEYVQDDAEVAATMEHFNAAHRDGDNDDDMPPANRGDDDDEEGGGGGAGGATSMDTDGPARRFSRNARPADDDEEEGEPSSHEGGVGAEELSKALNAALQKKQPTKVSQKKIDYVKNLVVMHLRGMESSGKADAKLGDVDVAGVPQHELVQWYLDHEVDRKALPTGQEIQDEMILVTKIIQHLIRKDNCLAVVPPLPDRNEGESDKDYARRQQRERILAVNPNHTS</sequence>
<dbReference type="GO" id="GO:0006270">
    <property type="term" value="P:DNA replication initiation"/>
    <property type="evidence" value="ECO:0007669"/>
    <property type="project" value="UniProtKB-UniRule"/>
</dbReference>
<comment type="caution">
    <text evidence="17">The sequence shown here is derived from an EMBL/GenBank/DDBJ whole genome shotgun (WGS) entry which is preliminary data.</text>
</comment>
<dbReference type="PRINTS" id="PR01662">
    <property type="entry name" value="MCMPROTEIN6"/>
</dbReference>
<evidence type="ECO:0000256" key="7">
    <source>
        <dbReference type="ARBA" id="ARBA00022840"/>
    </source>
</evidence>
<keyword evidence="10 14" id="KW-0131">Cell cycle</keyword>
<comment type="subunit">
    <text evidence="14">Component of the MCM2-7 complex.</text>
</comment>
<dbReference type="InterPro" id="IPR041024">
    <property type="entry name" value="Mcm6_C"/>
</dbReference>
<evidence type="ECO:0000313" key="18">
    <source>
        <dbReference type="Proteomes" id="UP001489004"/>
    </source>
</evidence>
<evidence type="ECO:0000256" key="5">
    <source>
        <dbReference type="ARBA" id="ARBA00022801"/>
    </source>
</evidence>
<proteinExistence type="inferred from homology"/>
<dbReference type="InterPro" id="IPR033762">
    <property type="entry name" value="MCM_OB"/>
</dbReference>
<dbReference type="Pfam" id="PF00493">
    <property type="entry name" value="MCM"/>
    <property type="match status" value="1"/>
</dbReference>
<evidence type="ECO:0000256" key="15">
    <source>
        <dbReference type="SAM" id="MobiDB-lite"/>
    </source>
</evidence>
<dbReference type="Gene3D" id="2.40.50.140">
    <property type="entry name" value="Nucleic acid-binding proteins"/>
    <property type="match status" value="1"/>
</dbReference>
<evidence type="ECO:0000256" key="9">
    <source>
        <dbReference type="ARBA" id="ARBA00023242"/>
    </source>
</evidence>
<dbReference type="InterPro" id="IPR012340">
    <property type="entry name" value="NA-bd_OB-fold"/>
</dbReference>
<dbReference type="Proteomes" id="UP001489004">
    <property type="component" value="Unassembled WGS sequence"/>
</dbReference>
<keyword evidence="9" id="KW-0539">Nucleus</keyword>
<dbReference type="FunFam" id="2.20.28.10:FF:000003">
    <property type="entry name" value="DNA helicase"/>
    <property type="match status" value="1"/>
</dbReference>
<protein>
    <recommendedName>
        <fullName evidence="14">DNA replication licensing factor MCM6</fullName>
        <ecNumber evidence="14">3.6.4.12</ecNumber>
    </recommendedName>
</protein>
<dbReference type="InterPro" id="IPR027925">
    <property type="entry name" value="MCM_N"/>
</dbReference>
<dbReference type="InterPro" id="IPR018525">
    <property type="entry name" value="MCM_CS"/>
</dbReference>
<feature type="compositionally biased region" description="Basic and acidic residues" evidence="15">
    <location>
        <begin position="880"/>
        <end position="899"/>
    </location>
</feature>
<evidence type="ECO:0000256" key="11">
    <source>
        <dbReference type="ARBA" id="ARBA00047995"/>
    </source>
</evidence>
<keyword evidence="4 13" id="KW-0547">Nucleotide-binding</keyword>
<evidence type="ECO:0000259" key="16">
    <source>
        <dbReference type="PROSITE" id="PS50051"/>
    </source>
</evidence>
<dbReference type="InterPro" id="IPR031327">
    <property type="entry name" value="MCM"/>
</dbReference>
<keyword evidence="6 14" id="KW-0347">Helicase</keyword>
<evidence type="ECO:0000256" key="13">
    <source>
        <dbReference type="RuleBase" id="RU004070"/>
    </source>
</evidence>
<dbReference type="Pfam" id="PF17855">
    <property type="entry name" value="MCM_lid"/>
    <property type="match status" value="1"/>
</dbReference>
<evidence type="ECO:0000256" key="12">
    <source>
        <dbReference type="ARBA" id="ARBA00053280"/>
    </source>
</evidence>
<organism evidence="17 18">
    <name type="scientific">[Myrmecia] bisecta</name>
    <dbReference type="NCBI Taxonomy" id="41462"/>
    <lineage>
        <taxon>Eukaryota</taxon>
        <taxon>Viridiplantae</taxon>
        <taxon>Chlorophyta</taxon>
        <taxon>core chlorophytes</taxon>
        <taxon>Trebouxiophyceae</taxon>
        <taxon>Trebouxiales</taxon>
        <taxon>Trebouxiaceae</taxon>
        <taxon>Myrmecia</taxon>
    </lineage>
</organism>
<dbReference type="GO" id="GO:0016787">
    <property type="term" value="F:hydrolase activity"/>
    <property type="evidence" value="ECO:0007669"/>
    <property type="project" value="UniProtKB-KW"/>
</dbReference>
<evidence type="ECO:0000256" key="10">
    <source>
        <dbReference type="ARBA" id="ARBA00023306"/>
    </source>
</evidence>
<dbReference type="PRINTS" id="PR01657">
    <property type="entry name" value="MCMFAMILY"/>
</dbReference>
<keyword evidence="7 13" id="KW-0067">ATP-binding</keyword>